<dbReference type="GO" id="GO:0005829">
    <property type="term" value="C:cytosol"/>
    <property type="evidence" value="ECO:0007669"/>
    <property type="project" value="TreeGrafter"/>
</dbReference>
<proteinExistence type="inferred from homology"/>
<dbReference type="InterPro" id="IPR019405">
    <property type="entry name" value="Lactonase_7-beta_prop"/>
</dbReference>
<evidence type="ECO:0000256" key="1">
    <source>
        <dbReference type="ARBA" id="ARBA00005564"/>
    </source>
</evidence>
<dbReference type="Gene3D" id="2.130.10.10">
    <property type="entry name" value="YVTN repeat-like/Quinoprotein amine dehydrogenase"/>
    <property type="match status" value="1"/>
</dbReference>
<evidence type="ECO:0000313" key="3">
    <source>
        <dbReference type="Proteomes" id="UP000824007"/>
    </source>
</evidence>
<dbReference type="Pfam" id="PF10282">
    <property type="entry name" value="Lactonase"/>
    <property type="match status" value="1"/>
</dbReference>
<comment type="similarity">
    <text evidence="1">Belongs to the cycloisomerase 2 family.</text>
</comment>
<dbReference type="Proteomes" id="UP000824007">
    <property type="component" value="Unassembled WGS sequence"/>
</dbReference>
<comment type="caution">
    <text evidence="2">The sequence shown here is derived from an EMBL/GenBank/DDBJ whole genome shotgun (WGS) entry which is preliminary data.</text>
</comment>
<organism evidence="2 3">
    <name type="scientific">Candidatus Eisenbergiella pullistercoris</name>
    <dbReference type="NCBI Taxonomy" id="2838555"/>
    <lineage>
        <taxon>Bacteria</taxon>
        <taxon>Bacillati</taxon>
        <taxon>Bacillota</taxon>
        <taxon>Clostridia</taxon>
        <taxon>Lachnospirales</taxon>
        <taxon>Lachnospiraceae</taxon>
        <taxon>Eisenbergiella</taxon>
    </lineage>
</organism>
<dbReference type="PANTHER" id="PTHR30344">
    <property type="entry name" value="6-PHOSPHOGLUCONOLACTONASE-RELATED"/>
    <property type="match status" value="1"/>
</dbReference>
<dbReference type="GO" id="GO:0017057">
    <property type="term" value="F:6-phosphogluconolactonase activity"/>
    <property type="evidence" value="ECO:0007669"/>
    <property type="project" value="TreeGrafter"/>
</dbReference>
<accession>A0A9D2C8G6</accession>
<dbReference type="InterPro" id="IPR015943">
    <property type="entry name" value="WD40/YVTN_repeat-like_dom_sf"/>
</dbReference>
<reference evidence="2" key="2">
    <citation type="submission" date="2021-04" db="EMBL/GenBank/DDBJ databases">
        <authorList>
            <person name="Gilroy R."/>
        </authorList>
    </citation>
    <scope>NUCLEOTIDE SEQUENCE</scope>
    <source>
        <strain evidence="2">ChiSxjej3B15-24422</strain>
    </source>
</reference>
<dbReference type="PANTHER" id="PTHR30344:SF1">
    <property type="entry name" value="6-PHOSPHOGLUCONOLACTONASE"/>
    <property type="match status" value="1"/>
</dbReference>
<name>A0A9D2C8G6_9FIRM</name>
<dbReference type="InterPro" id="IPR011048">
    <property type="entry name" value="Haem_d1_sf"/>
</dbReference>
<dbReference type="SUPFAM" id="SSF51004">
    <property type="entry name" value="C-terminal (heme d1) domain of cytochrome cd1-nitrite reductase"/>
    <property type="match status" value="1"/>
</dbReference>
<dbReference type="EMBL" id="DXDD01000156">
    <property type="protein sequence ID" value="HIY61511.1"/>
    <property type="molecule type" value="Genomic_DNA"/>
</dbReference>
<evidence type="ECO:0000313" key="2">
    <source>
        <dbReference type="EMBL" id="HIY61511.1"/>
    </source>
</evidence>
<reference evidence="2" key="1">
    <citation type="journal article" date="2021" name="PeerJ">
        <title>Extensive microbial diversity within the chicken gut microbiome revealed by metagenomics and culture.</title>
        <authorList>
            <person name="Gilroy R."/>
            <person name="Ravi A."/>
            <person name="Getino M."/>
            <person name="Pursley I."/>
            <person name="Horton D.L."/>
            <person name="Alikhan N.F."/>
            <person name="Baker D."/>
            <person name="Gharbi K."/>
            <person name="Hall N."/>
            <person name="Watson M."/>
            <person name="Adriaenssens E.M."/>
            <person name="Foster-Nyarko E."/>
            <person name="Jarju S."/>
            <person name="Secka A."/>
            <person name="Antonio M."/>
            <person name="Oren A."/>
            <person name="Chaudhuri R.R."/>
            <person name="La Ragione R."/>
            <person name="Hildebrand F."/>
            <person name="Pallen M.J."/>
        </authorList>
    </citation>
    <scope>NUCLEOTIDE SEQUENCE</scope>
    <source>
        <strain evidence="2">ChiSxjej3B15-24422</strain>
    </source>
</reference>
<sequence>MGQDKYVAYVSTYTIGDQREYGITVFDVDMEKGRFTEKEKVKITNSSYVTISHNRKYLYSITDFGVEAFAIGEDGSLTSINLGSINGMRGCYVSTDYEDKYLFVAGYHDGKLTVLRVREDGGVGEITDEIYFKGLGIVAERNFRPHISCARMTRDNHYLCVADLGMDHTNVYRLDHATGKLSLVDVIRSDMESAPRHLKFSKNGKYLYIVHELKNSIDVYSYREERNNPFFEKIQTIGTLNNYHAGGSTASALSMSDDYNYLCSSNAGDNSATIYRIDQESGILTKLLCLPVSGEYPKDVALFPDNRHLVSLNQDSGTLTFFTADLEKGLLVMNGREIPVPQPNCVIFHKIKG</sequence>
<protein>
    <submittedName>
        <fullName evidence="2">Lactonase family protein</fullName>
    </submittedName>
</protein>
<gene>
    <name evidence="2" type="ORF">H9831_12670</name>
</gene>
<dbReference type="AlphaFoldDB" id="A0A9D2C8G6"/>
<dbReference type="InterPro" id="IPR050282">
    <property type="entry name" value="Cycloisomerase_2"/>
</dbReference>